<keyword evidence="2" id="KW-1185">Reference proteome</keyword>
<protein>
    <recommendedName>
        <fullName evidence="3">Ribosomal protein S14</fullName>
    </recommendedName>
</protein>
<dbReference type="AlphaFoldDB" id="A0ABD1YN70"/>
<evidence type="ECO:0000313" key="2">
    <source>
        <dbReference type="Proteomes" id="UP001605036"/>
    </source>
</evidence>
<evidence type="ECO:0000313" key="1">
    <source>
        <dbReference type="EMBL" id="KAL2631930.1"/>
    </source>
</evidence>
<dbReference type="Proteomes" id="UP001605036">
    <property type="component" value="Unassembled WGS sequence"/>
</dbReference>
<organism evidence="1 2">
    <name type="scientific">Riccia fluitans</name>
    <dbReference type="NCBI Taxonomy" id="41844"/>
    <lineage>
        <taxon>Eukaryota</taxon>
        <taxon>Viridiplantae</taxon>
        <taxon>Streptophyta</taxon>
        <taxon>Embryophyta</taxon>
        <taxon>Marchantiophyta</taxon>
        <taxon>Marchantiopsida</taxon>
        <taxon>Marchantiidae</taxon>
        <taxon>Marchantiales</taxon>
        <taxon>Ricciaceae</taxon>
        <taxon>Riccia</taxon>
    </lineage>
</organism>
<gene>
    <name evidence="1" type="ORF">R1flu_016616</name>
</gene>
<comment type="caution">
    <text evidence="1">The sequence shown here is derived from an EMBL/GenBank/DDBJ whole genome shotgun (WGS) entry which is preliminary data.</text>
</comment>
<proteinExistence type="predicted"/>
<reference evidence="1 2" key="1">
    <citation type="submission" date="2024-09" db="EMBL/GenBank/DDBJ databases">
        <title>Chromosome-scale assembly of Riccia fluitans.</title>
        <authorList>
            <person name="Paukszto L."/>
            <person name="Sawicki J."/>
            <person name="Karawczyk K."/>
            <person name="Piernik-Szablinska J."/>
            <person name="Szczecinska M."/>
            <person name="Mazdziarz M."/>
        </authorList>
    </citation>
    <scope>NUCLEOTIDE SEQUENCE [LARGE SCALE GENOMIC DNA]</scope>
    <source>
        <strain evidence="1">Rf_01</strain>
        <tissue evidence="1">Aerial parts of the thallus</tissue>
    </source>
</reference>
<name>A0ABD1YN70_9MARC</name>
<dbReference type="EMBL" id="JBHFFA010000004">
    <property type="protein sequence ID" value="KAL2631930.1"/>
    <property type="molecule type" value="Genomic_DNA"/>
</dbReference>
<evidence type="ECO:0008006" key="3">
    <source>
        <dbReference type="Google" id="ProtNLM"/>
    </source>
</evidence>
<sequence>MMRRRNNEPYSRKGGCSLWKEELIKIRRNLNDHLCQKDKRFCCCESSLKEGFFRVWRGTNAANAVAVLTATREIRGGVESPRVVAILRGITSIV</sequence>
<accession>A0ABD1YN70</accession>